<protein>
    <submittedName>
        <fullName evidence="1">Uncharacterized protein</fullName>
    </submittedName>
</protein>
<reference evidence="2" key="1">
    <citation type="submission" date="2016-10" db="EMBL/GenBank/DDBJ databases">
        <authorList>
            <person name="Varghese N."/>
            <person name="Submissions S."/>
        </authorList>
    </citation>
    <scope>NUCLEOTIDE SEQUENCE [LARGE SCALE GENOMIC DNA]</scope>
    <source>
        <strain evidence="2">DSM 23095</strain>
    </source>
</reference>
<evidence type="ECO:0000313" key="2">
    <source>
        <dbReference type="Proteomes" id="UP000199060"/>
    </source>
</evidence>
<dbReference type="STRING" id="686796.SAMN04488104_100279"/>
<keyword evidence="2" id="KW-1185">Reference proteome</keyword>
<dbReference type="EMBL" id="FNAC01000002">
    <property type="protein sequence ID" value="SDC59316.1"/>
    <property type="molecule type" value="Genomic_DNA"/>
</dbReference>
<dbReference type="AlphaFoldDB" id="A0A1G6MWE3"/>
<dbReference type="RefSeq" id="WP_087937701.1">
    <property type="nucleotide sequence ID" value="NZ_FNAC01000002.1"/>
</dbReference>
<evidence type="ECO:0000313" key="1">
    <source>
        <dbReference type="EMBL" id="SDC59316.1"/>
    </source>
</evidence>
<proteinExistence type="predicted"/>
<gene>
    <name evidence="1" type="ORF">SAMN04488104_100279</name>
</gene>
<organism evidence="1 2">
    <name type="scientific">Algoriphagus faecimaris</name>
    <dbReference type="NCBI Taxonomy" id="686796"/>
    <lineage>
        <taxon>Bacteria</taxon>
        <taxon>Pseudomonadati</taxon>
        <taxon>Bacteroidota</taxon>
        <taxon>Cytophagia</taxon>
        <taxon>Cytophagales</taxon>
        <taxon>Cyclobacteriaceae</taxon>
        <taxon>Algoriphagus</taxon>
    </lineage>
</organism>
<sequence>MKNLTNTELICIRGGGISDAGEWLIDSVGDLICKAKSAYNKASSWLAENGGAYLKNYSHGTYPGNM</sequence>
<name>A0A1G6MWE3_9BACT</name>
<dbReference type="Proteomes" id="UP000199060">
    <property type="component" value="Unassembled WGS sequence"/>
</dbReference>
<accession>A0A1G6MWE3</accession>
<dbReference type="OrthoDB" id="9968021at2"/>